<protein>
    <submittedName>
        <fullName evidence="2">Putative membrane protein YdfK</fullName>
    </submittedName>
</protein>
<dbReference type="EMBL" id="CAADRN010000106">
    <property type="protein sequence ID" value="VFU12935.1"/>
    <property type="molecule type" value="Genomic_DNA"/>
</dbReference>
<feature type="transmembrane region" description="Helical" evidence="1">
    <location>
        <begin position="58"/>
        <end position="76"/>
    </location>
</feature>
<feature type="transmembrane region" description="Helical" evidence="1">
    <location>
        <begin position="184"/>
        <end position="204"/>
    </location>
</feature>
<feature type="transmembrane region" description="Helical" evidence="1">
    <location>
        <begin position="142"/>
        <end position="164"/>
    </location>
</feature>
<reference evidence="2" key="1">
    <citation type="submission" date="2019-03" db="EMBL/GenBank/DDBJ databases">
        <authorList>
            <person name="Hao L."/>
        </authorList>
    </citation>
    <scope>NUCLEOTIDE SEQUENCE</scope>
</reference>
<accession>A0A485LXK9</accession>
<dbReference type="Pfam" id="PF04474">
    <property type="entry name" value="DUF554"/>
    <property type="match status" value="1"/>
</dbReference>
<feature type="transmembrane region" description="Helical" evidence="1">
    <location>
        <begin position="6"/>
        <end position="23"/>
    </location>
</feature>
<gene>
    <name evidence="2" type="primary">ydfK</name>
    <name evidence="2" type="ORF">SCFA_1940002</name>
</gene>
<dbReference type="PANTHER" id="PTHR36111:SF2">
    <property type="entry name" value="INNER MEMBRANE PROTEIN"/>
    <property type="match status" value="1"/>
</dbReference>
<keyword evidence="1" id="KW-1133">Transmembrane helix</keyword>
<evidence type="ECO:0000256" key="1">
    <source>
        <dbReference type="SAM" id="Phobius"/>
    </source>
</evidence>
<dbReference type="AlphaFoldDB" id="A0A485LXK9"/>
<name>A0A485LXK9_9ZZZZ</name>
<keyword evidence="1" id="KW-0472">Membrane</keyword>
<evidence type="ECO:0000313" key="2">
    <source>
        <dbReference type="EMBL" id="VFU12935.1"/>
    </source>
</evidence>
<proteinExistence type="predicted"/>
<feature type="transmembrane region" description="Helical" evidence="1">
    <location>
        <begin position="211"/>
        <end position="228"/>
    </location>
</feature>
<dbReference type="PANTHER" id="PTHR36111">
    <property type="entry name" value="INNER MEMBRANE PROTEIN-RELATED"/>
    <property type="match status" value="1"/>
</dbReference>
<keyword evidence="1" id="KW-0812">Transmembrane</keyword>
<feature type="transmembrane region" description="Helical" evidence="1">
    <location>
        <begin position="35"/>
        <end position="52"/>
    </location>
</feature>
<sequence>MILTGVLVNAGAILLGGIAGTFLRRGLPERLNKTLMQGLGLCVLYVGINGALVGEQVLVAVLSIALGGLFGGWLDLDRRLNRLGDFLQGLLNPGPSQGSFAEGFINATLFTCVGAMAIVGSLQSGLSGNHETLLAKALIDGIVMVVMASTLGIGVSLAAVSVFLYESLLTLSARAVAGYLTTPVINEMNCVGSLLIVAIALNMLQLTNIKVANLIPAAIMPVFLFMLHP</sequence>
<organism evidence="2">
    <name type="scientific">anaerobic digester metagenome</name>
    <dbReference type="NCBI Taxonomy" id="1263854"/>
    <lineage>
        <taxon>unclassified sequences</taxon>
        <taxon>metagenomes</taxon>
        <taxon>ecological metagenomes</taxon>
    </lineage>
</organism>
<dbReference type="InterPro" id="IPR007563">
    <property type="entry name" value="DUF554"/>
</dbReference>